<feature type="domain" description="CHAD" evidence="1">
    <location>
        <begin position="1"/>
        <end position="282"/>
    </location>
</feature>
<evidence type="ECO:0000259" key="1">
    <source>
        <dbReference type="PROSITE" id="PS51708"/>
    </source>
</evidence>
<comment type="caution">
    <text evidence="2">The sequence shown here is derived from an EMBL/GenBank/DDBJ whole genome shotgun (WGS) entry which is preliminary data.</text>
</comment>
<reference evidence="2 3" key="1">
    <citation type="submission" date="2019-09" db="EMBL/GenBank/DDBJ databases">
        <title>Nocardioides panacisoli sp. nov., isolated from the soil of a ginseng field.</title>
        <authorList>
            <person name="Cho C."/>
        </authorList>
    </citation>
    <scope>NUCLEOTIDE SEQUENCE [LARGE SCALE GENOMIC DNA]</scope>
    <source>
        <strain evidence="2 3">BN130099</strain>
    </source>
</reference>
<protein>
    <submittedName>
        <fullName evidence="2">CHAD domain-containing protein</fullName>
    </submittedName>
</protein>
<dbReference type="AlphaFoldDB" id="A0A5B1LDV4"/>
<dbReference type="SMART" id="SM00880">
    <property type="entry name" value="CHAD"/>
    <property type="match status" value="1"/>
</dbReference>
<dbReference type="EMBL" id="VUJV01000003">
    <property type="protein sequence ID" value="KAA1418626.1"/>
    <property type="molecule type" value="Genomic_DNA"/>
</dbReference>
<evidence type="ECO:0000313" key="3">
    <source>
        <dbReference type="Proteomes" id="UP000325003"/>
    </source>
</evidence>
<dbReference type="Pfam" id="PF05235">
    <property type="entry name" value="CHAD"/>
    <property type="match status" value="1"/>
</dbReference>
<dbReference type="InterPro" id="IPR038186">
    <property type="entry name" value="CHAD_dom_sf"/>
</dbReference>
<accession>A0A5B1LDV4</accession>
<dbReference type="InterPro" id="IPR007899">
    <property type="entry name" value="CHAD_dom"/>
</dbReference>
<gene>
    <name evidence="2" type="ORF">F0U44_08995</name>
</gene>
<dbReference type="PANTHER" id="PTHR39339:SF1">
    <property type="entry name" value="CHAD DOMAIN-CONTAINING PROTEIN"/>
    <property type="match status" value="1"/>
</dbReference>
<name>A0A5B1LDV4_9ACTN</name>
<keyword evidence="3" id="KW-1185">Reference proteome</keyword>
<dbReference type="Gene3D" id="1.40.20.10">
    <property type="entry name" value="CHAD domain"/>
    <property type="match status" value="1"/>
</dbReference>
<dbReference type="PROSITE" id="PS51708">
    <property type="entry name" value="CHAD"/>
    <property type="match status" value="1"/>
</dbReference>
<dbReference type="RefSeq" id="WP_149727966.1">
    <property type="nucleotide sequence ID" value="NZ_VUJV01000003.1"/>
</dbReference>
<organism evidence="2 3">
    <name type="scientific">Nocardioides humilatus</name>
    <dbReference type="NCBI Taxonomy" id="2607660"/>
    <lineage>
        <taxon>Bacteria</taxon>
        <taxon>Bacillati</taxon>
        <taxon>Actinomycetota</taxon>
        <taxon>Actinomycetes</taxon>
        <taxon>Propionibacteriales</taxon>
        <taxon>Nocardioidaceae</taxon>
        <taxon>Nocardioides</taxon>
    </lineage>
</organism>
<sequence>MSRPESTAGEMLAEVVRDLVARLDAKVPAALADEPDGVHQLRTAVRRLRNVLAAFAPHLEPRSVGPLRAGLADYGERLGRARDLEVRADWCAKVAEEVGLGDALTAAMVTPLRADHDVAHADLVAWARSPEAGALHASLLGWANDPTLAARGSAQPASVVAREVLAAQVERVLAHADGYESDEEAAHSLRRAGRRLRHTSDALTTPPAAVLGEDAVTAGELGARIQALLGDHRDALLLADHVRRSVGDAQARSSYAPLVEAAERIAAEAIDAVPAVLAELAALSEGRGKVAGWTSGSAS</sequence>
<proteinExistence type="predicted"/>
<reference evidence="2 3" key="2">
    <citation type="submission" date="2019-09" db="EMBL/GenBank/DDBJ databases">
        <authorList>
            <person name="Jin C."/>
        </authorList>
    </citation>
    <scope>NUCLEOTIDE SEQUENCE [LARGE SCALE GENOMIC DNA]</scope>
    <source>
        <strain evidence="2 3">BN130099</strain>
    </source>
</reference>
<evidence type="ECO:0000313" key="2">
    <source>
        <dbReference type="EMBL" id="KAA1418626.1"/>
    </source>
</evidence>
<dbReference type="PANTHER" id="PTHR39339">
    <property type="entry name" value="SLR1444 PROTEIN"/>
    <property type="match status" value="1"/>
</dbReference>
<dbReference type="Proteomes" id="UP000325003">
    <property type="component" value="Unassembled WGS sequence"/>
</dbReference>